<reference evidence="1" key="1">
    <citation type="submission" date="2021-05" db="EMBL/GenBank/DDBJ databases">
        <authorList>
            <person name="Scholz U."/>
            <person name="Mascher M."/>
            <person name="Fiebig A."/>
        </authorList>
    </citation>
    <scope>NUCLEOTIDE SEQUENCE [LARGE SCALE GENOMIC DNA]</scope>
</reference>
<organism evidence="1 2">
    <name type="scientific">Avena sativa</name>
    <name type="common">Oat</name>
    <dbReference type="NCBI Taxonomy" id="4498"/>
    <lineage>
        <taxon>Eukaryota</taxon>
        <taxon>Viridiplantae</taxon>
        <taxon>Streptophyta</taxon>
        <taxon>Embryophyta</taxon>
        <taxon>Tracheophyta</taxon>
        <taxon>Spermatophyta</taxon>
        <taxon>Magnoliopsida</taxon>
        <taxon>Liliopsida</taxon>
        <taxon>Poales</taxon>
        <taxon>Poaceae</taxon>
        <taxon>BOP clade</taxon>
        <taxon>Pooideae</taxon>
        <taxon>Poodae</taxon>
        <taxon>Poeae</taxon>
        <taxon>Poeae Chloroplast Group 1 (Aveneae type)</taxon>
        <taxon>Aveninae</taxon>
        <taxon>Avena</taxon>
    </lineage>
</organism>
<evidence type="ECO:0000313" key="2">
    <source>
        <dbReference type="Proteomes" id="UP001732700"/>
    </source>
</evidence>
<accession>A0ACD5WH71</accession>
<sequence length="1153" mass="131327">MDNELLDSTTDKQWEKMKLPYQLIKCITNDFHKERILGSGAFGTVYKGVFENGKEIAVKVLHNNISGFDGEEFQKELQNLRELKHQNVVELVGFCDEAEKVLVKHEGKQVVALEMHSALCFEYVHNGSLRDHISDEYTGLDWHTRYKIIKGICEGLKYLREGLEFSVWHLDLKPGNILLNKKMMPKIADFGLSRLLSEEKTRKTINSFGTCGYWPPEYINHQVISEYFDIFSLGVILVKIMMGPEGYKRIADMTTRNFVKHVHTNWRKRLNEISRPRSLDVYCNQVRRCIEIALECLKPNRQERPTIQYIVSSLNETESVIGDRELQIEQFRDVGESTPHSMRSIASITSSGNDEASRPDYKYRFEFHLMRLKNDFSHDPLIRAGGYGEVYKVVLGPVIVVNILRSPPAFDDRLLQNAVQYLLARHQNIVKLECYCKKVHHRYIENNGELVSGGMRWSVLHRKYVVNGSLQRYIADGCFGLDWHSCYRLIKGIHEGLRYLSGELEHPSFIGMGLKSSKMLFLVDITLDVDMIAKIRSSKELRTLRYMAGLGSITSKAQKFLDKQAVSKKHDICSFDFVTTDVITSPRETRDFPFPGSHVTPKIYIKMVLPPFTNVHGEWRKTKSLPTTLRSMREEGSCHQMKKCIEIPFKCANHEGLKRPAIGDIIDMMNKTETVIQEILYPELLDVHPLELCFPLDSKKATSCSLHLRNKGDDQVAFMLVAKSPRSYLAKLPLCSTVPPSCTYTIVLTMRKRSKSELPTKSIEFVALQSVAVGDHDLHHVGQGSVTTFYDNLIMEAKEMKGHEVHEMTLKAVRGPPAKGARSESTQLMEIEIIATQNSQQVTSIDVHQTEPWIMTTHHGGSLRFWNYQSMAILNSFQVTEEPVHAAKFISREKWVVSGDGNGCILVYSYDEHQDVTSFDAHHTSITCLAVHPTRPFVLSSSHGDHLIKLWDWEKDWECIRTFQGDRVTQVTLNSDYTDDFASASSDGTIKIWSVDSDDGKVVTLDGLCVHYFMRRNRQHLITGTKDSNVAQIWNLDMEAGCVQKLEGHTGSITIVHLHSELPLLITGSLDGTVSLWNSTTYKIENIIDFNLGAVYAFGYIKGLRRMVVGCEHGIAMVEIPVLNIMGTEDTSCEYHEQSEYSASVWKVLMESN</sequence>
<dbReference type="Proteomes" id="UP001732700">
    <property type="component" value="Chromosome 4A"/>
</dbReference>
<keyword evidence="2" id="KW-1185">Reference proteome</keyword>
<proteinExistence type="predicted"/>
<reference evidence="1" key="2">
    <citation type="submission" date="2025-09" db="UniProtKB">
        <authorList>
            <consortium name="EnsemblPlants"/>
        </authorList>
    </citation>
    <scope>IDENTIFICATION</scope>
</reference>
<name>A0ACD5WH71_AVESA</name>
<evidence type="ECO:0000313" key="1">
    <source>
        <dbReference type="EnsemblPlants" id="AVESA.00010b.r2.4AG0617900.1.CDS"/>
    </source>
</evidence>
<protein>
    <submittedName>
        <fullName evidence="1">Uncharacterized protein</fullName>
    </submittedName>
</protein>
<dbReference type="EnsemblPlants" id="AVESA.00010b.r2.4AG0617900.1">
    <property type="protein sequence ID" value="AVESA.00010b.r2.4AG0617900.1.CDS"/>
    <property type="gene ID" value="AVESA.00010b.r2.4AG0617900"/>
</dbReference>